<dbReference type="OrthoDB" id="3239312at2"/>
<dbReference type="RefSeq" id="WP_051917062.1">
    <property type="nucleotide sequence ID" value="NZ_JGYX01000002.1"/>
</dbReference>
<reference evidence="2 3" key="1">
    <citation type="submission" date="2014-03" db="EMBL/GenBank/DDBJ databases">
        <title>Genomics of Bifidobacteria.</title>
        <authorList>
            <person name="Ventura M."/>
            <person name="Milani C."/>
            <person name="Lugli G.A."/>
        </authorList>
    </citation>
    <scope>NUCLEOTIDE SEQUENCE [LARGE SCALE GENOMIC DNA]</scope>
    <source>
        <strain evidence="2 3">LMG 11586</strain>
    </source>
</reference>
<dbReference type="SUPFAM" id="SSF53474">
    <property type="entry name" value="alpha/beta-Hydrolases"/>
    <property type="match status" value="1"/>
</dbReference>
<protein>
    <submittedName>
        <fullName evidence="2">Alpha/beta hydrolase family protein</fullName>
    </submittedName>
</protein>
<evidence type="ECO:0000313" key="3">
    <source>
        <dbReference type="Proteomes" id="UP000029046"/>
    </source>
</evidence>
<feature type="transmembrane region" description="Helical" evidence="1">
    <location>
        <begin position="535"/>
        <end position="557"/>
    </location>
</feature>
<feature type="transmembrane region" description="Helical" evidence="1">
    <location>
        <begin position="427"/>
        <end position="454"/>
    </location>
</feature>
<keyword evidence="3" id="KW-1185">Reference proteome</keyword>
<keyword evidence="1" id="KW-0472">Membrane</keyword>
<accession>A0A087ARB6</accession>
<dbReference type="Proteomes" id="UP000029046">
    <property type="component" value="Unassembled WGS sequence"/>
</dbReference>
<organism evidence="2 3">
    <name type="scientific">Bifidobacterium pullorum subsp. gallinarum</name>
    <dbReference type="NCBI Taxonomy" id="78344"/>
    <lineage>
        <taxon>Bacteria</taxon>
        <taxon>Bacillati</taxon>
        <taxon>Actinomycetota</taxon>
        <taxon>Actinomycetes</taxon>
        <taxon>Bifidobacteriales</taxon>
        <taxon>Bifidobacteriaceae</taxon>
        <taxon>Bifidobacterium</taxon>
    </lineage>
</organism>
<evidence type="ECO:0000313" key="2">
    <source>
        <dbReference type="EMBL" id="KFI61316.1"/>
    </source>
</evidence>
<keyword evidence="1" id="KW-0812">Transmembrane</keyword>
<dbReference type="PANTHER" id="PTHR43265:SF1">
    <property type="entry name" value="ESTERASE ESTD"/>
    <property type="match status" value="1"/>
</dbReference>
<feature type="transmembrane region" description="Helical" evidence="1">
    <location>
        <begin position="20"/>
        <end position="39"/>
    </location>
</feature>
<comment type="caution">
    <text evidence="2">The sequence shown here is derived from an EMBL/GenBank/DDBJ whole genome shotgun (WGS) entry which is preliminary data.</text>
</comment>
<proteinExistence type="predicted"/>
<feature type="transmembrane region" description="Helical" evidence="1">
    <location>
        <begin position="382"/>
        <end position="406"/>
    </location>
</feature>
<gene>
    <name evidence="2" type="ORF">BIGA_0758</name>
</gene>
<keyword evidence="1" id="KW-1133">Transmembrane helix</keyword>
<sequence>MHHRKSTRRPGGWSRRRRLLTTLPIFIVLFGILVTVSTLTDVQWHDDATGRTITPATPNTAVAFANPDDVPLPALGTYEVRDRYVTIDVTRASTGEVQKLNVHVREPVDAGNGLPGVVFLHGAGYGTCDNSFSDVAKAMGTAGIVTAVVDKPAWSTIDINRDYPASADAYDAVIDYIRGLDAVDDGKVGIYATSEGTWISSYLLQDDPDVAFQILLSPMVFTPRESLAFFVAQDFTLAGAHGGYQSFVRRVFNIDAALFGLTNLDIRTLTPEAYAIPTFVAYGSRDVMTAQVDGLHTILDMCERAGNPDVVIRSYRGGNHVLRPGDLTALGTPYAGNYVNDLIDWIGGTLAGLDPICEQVAGAPIRQSSAVPTLRAQRVATIYGVVLHILTLVLLIASAAVALVGATRRIRQGLRRKEPVFGFSHGFGRSLALLVMATGLTLLLFVAAMGRIIMSVVNLAWGGTPAHDPGIMYWSWPVAQVVCALVVWEWSGVLARLIEVASARGILRVPPRKGAVREIVTGEQPVLASRRLGRVMFWLAGTAMFAVLLVFAFWGLFSYAEPLVY</sequence>
<dbReference type="InterPro" id="IPR053145">
    <property type="entry name" value="AB_hydrolase_Est10"/>
</dbReference>
<dbReference type="eggNOG" id="COG0657">
    <property type="taxonomic scope" value="Bacteria"/>
</dbReference>
<feature type="transmembrane region" description="Helical" evidence="1">
    <location>
        <begin position="474"/>
        <end position="498"/>
    </location>
</feature>
<dbReference type="Gene3D" id="3.40.50.1820">
    <property type="entry name" value="alpha/beta hydrolase"/>
    <property type="match status" value="1"/>
</dbReference>
<dbReference type="InterPro" id="IPR029058">
    <property type="entry name" value="AB_hydrolase_fold"/>
</dbReference>
<dbReference type="GO" id="GO:0052689">
    <property type="term" value="F:carboxylic ester hydrolase activity"/>
    <property type="evidence" value="ECO:0007669"/>
    <property type="project" value="TreeGrafter"/>
</dbReference>
<name>A0A087ARB6_9BIFI</name>
<evidence type="ECO:0000256" key="1">
    <source>
        <dbReference type="SAM" id="Phobius"/>
    </source>
</evidence>
<dbReference type="EMBL" id="JGYX01000002">
    <property type="protein sequence ID" value="KFI61316.1"/>
    <property type="molecule type" value="Genomic_DNA"/>
</dbReference>
<dbReference type="AlphaFoldDB" id="A0A087ARB6"/>
<dbReference type="PANTHER" id="PTHR43265">
    <property type="entry name" value="ESTERASE ESTD"/>
    <property type="match status" value="1"/>
</dbReference>
<keyword evidence="2" id="KW-0378">Hydrolase</keyword>